<protein>
    <submittedName>
        <fullName evidence="1">Uncharacterized protein</fullName>
    </submittedName>
</protein>
<reference evidence="1 2" key="1">
    <citation type="submission" date="2018-05" db="EMBL/GenBank/DDBJ databases">
        <title>Genomic Encyclopedia of Type Strains, Phase IV (KMG-V): Genome sequencing to study the core and pangenomes of soil and plant-associated prokaryotes.</title>
        <authorList>
            <person name="Whitman W."/>
        </authorList>
    </citation>
    <scope>NUCLEOTIDE SEQUENCE [LARGE SCALE GENOMIC DNA]</scope>
    <source>
        <strain evidence="1 2">PNA 200-10</strain>
    </source>
</reference>
<dbReference type="Proteomes" id="UP000245981">
    <property type="component" value="Unassembled WGS sequence"/>
</dbReference>
<dbReference type="EMBL" id="QGHF01000002">
    <property type="protein sequence ID" value="PWK99269.1"/>
    <property type="molecule type" value="Genomic_DNA"/>
</dbReference>
<evidence type="ECO:0000313" key="2">
    <source>
        <dbReference type="Proteomes" id="UP000245981"/>
    </source>
</evidence>
<proteinExistence type="predicted"/>
<name>A0A2V2BQ94_9GAMM</name>
<evidence type="ECO:0000313" key="1">
    <source>
        <dbReference type="EMBL" id="PWK99269.1"/>
    </source>
</evidence>
<sequence>MAQDSTSFRSLNTVFRNKILSTALHVSKYGLLRMKGVFTG</sequence>
<organism evidence="1 2">
    <name type="scientific">Pantoea allii</name>
    <dbReference type="NCBI Taxonomy" id="574096"/>
    <lineage>
        <taxon>Bacteria</taxon>
        <taxon>Pseudomonadati</taxon>
        <taxon>Pseudomonadota</taxon>
        <taxon>Gammaproteobacteria</taxon>
        <taxon>Enterobacterales</taxon>
        <taxon>Erwiniaceae</taxon>
        <taxon>Pantoea</taxon>
    </lineage>
</organism>
<dbReference type="AlphaFoldDB" id="A0A2V2BQ94"/>
<comment type="caution">
    <text evidence="1">The sequence shown here is derived from an EMBL/GenBank/DDBJ whole genome shotgun (WGS) entry which is preliminary data.</text>
</comment>
<gene>
    <name evidence="1" type="ORF">C7431_10265</name>
</gene>
<accession>A0A2V2BQ94</accession>